<name>A0A4U6VIF2_SETVI</name>
<organism evidence="1 2">
    <name type="scientific">Setaria viridis</name>
    <name type="common">Green bristlegrass</name>
    <name type="synonym">Setaria italica subsp. viridis</name>
    <dbReference type="NCBI Taxonomy" id="4556"/>
    <lineage>
        <taxon>Eukaryota</taxon>
        <taxon>Viridiplantae</taxon>
        <taxon>Streptophyta</taxon>
        <taxon>Embryophyta</taxon>
        <taxon>Tracheophyta</taxon>
        <taxon>Spermatophyta</taxon>
        <taxon>Magnoliopsida</taxon>
        <taxon>Liliopsida</taxon>
        <taxon>Poales</taxon>
        <taxon>Poaceae</taxon>
        <taxon>PACMAD clade</taxon>
        <taxon>Panicoideae</taxon>
        <taxon>Panicodae</taxon>
        <taxon>Paniceae</taxon>
        <taxon>Cenchrinae</taxon>
        <taxon>Setaria</taxon>
    </lineage>
</organism>
<proteinExistence type="predicted"/>
<reference evidence="1" key="1">
    <citation type="submission" date="2019-03" db="EMBL/GenBank/DDBJ databases">
        <title>WGS assembly of Setaria viridis.</title>
        <authorList>
            <person name="Huang P."/>
            <person name="Jenkins J."/>
            <person name="Grimwood J."/>
            <person name="Barry K."/>
            <person name="Healey A."/>
            <person name="Mamidi S."/>
            <person name="Sreedasyam A."/>
            <person name="Shu S."/>
            <person name="Feldman M."/>
            <person name="Wu J."/>
            <person name="Yu Y."/>
            <person name="Chen C."/>
            <person name="Johnson J."/>
            <person name="Rokhsar D."/>
            <person name="Baxter I."/>
            <person name="Schmutz J."/>
            <person name="Brutnell T."/>
            <person name="Kellogg E."/>
        </authorList>
    </citation>
    <scope>NUCLEOTIDE SEQUENCE [LARGE SCALE GENOMIC DNA]</scope>
</reference>
<dbReference type="AlphaFoldDB" id="A0A4U6VIF2"/>
<protein>
    <submittedName>
        <fullName evidence="1">Uncharacterized protein</fullName>
    </submittedName>
</protein>
<evidence type="ECO:0000313" key="1">
    <source>
        <dbReference type="EMBL" id="TKW29318.1"/>
    </source>
</evidence>
<dbReference type="Gramene" id="TKW29318">
    <property type="protein sequence ID" value="TKW29318"/>
    <property type="gene ID" value="SEVIR_3G387733v2"/>
</dbReference>
<gene>
    <name evidence="1" type="ORF">SEVIR_3G387733v2</name>
</gene>
<keyword evidence="2" id="KW-1185">Reference proteome</keyword>
<dbReference type="EMBL" id="CM016554">
    <property type="protein sequence ID" value="TKW29318.1"/>
    <property type="molecule type" value="Genomic_DNA"/>
</dbReference>
<sequence>MHVSHVDACDSQNNSFCMLLGNTNRISLRHQFPAFVFFASPPSPDILVHFYIWAHSSLRPVTQSMAPSATPASFSCSSSPPPSLHPLPISHPHQLPSTPVTIAKSCSCSGAILPFLSSNVFLSLTHELTAISLSVISKWLCQIITCIIGKIYVLAFFDETRLLIFFSYSY</sequence>
<evidence type="ECO:0000313" key="2">
    <source>
        <dbReference type="Proteomes" id="UP000298652"/>
    </source>
</evidence>
<dbReference type="Proteomes" id="UP000298652">
    <property type="component" value="Chromosome 3"/>
</dbReference>
<accession>A0A4U6VIF2</accession>